<dbReference type="EMBL" id="JABSTQ010005479">
    <property type="protein sequence ID" value="KAG0439224.1"/>
    <property type="molecule type" value="Genomic_DNA"/>
</dbReference>
<proteinExistence type="predicted"/>
<evidence type="ECO:0000313" key="2">
    <source>
        <dbReference type="Proteomes" id="UP000805193"/>
    </source>
</evidence>
<evidence type="ECO:0000313" key="1">
    <source>
        <dbReference type="EMBL" id="KAG0439224.1"/>
    </source>
</evidence>
<name>A0AC60QTR7_IXOPE</name>
<dbReference type="Proteomes" id="UP000805193">
    <property type="component" value="Unassembled WGS sequence"/>
</dbReference>
<sequence length="184" mass="19764">MGDEADALGQQGTMAAATTFGTIGKFAAEKKRAALCAVRGAATYTIKSFSRFAGSSRPGESIADYITELRRLSEHCGFGSTLDDMLRDRLVYAVVSGKNFFNGFHVIQGNCLTSCRNCHFSFGRVAPHRGARRKILSICYASQGARAAKSGARRTPNEIQSSISAAACFDLDRPVAMCCCLGER</sequence>
<gene>
    <name evidence="1" type="ORF">HPB47_016714</name>
</gene>
<organism evidence="1 2">
    <name type="scientific">Ixodes persulcatus</name>
    <name type="common">Taiga tick</name>
    <dbReference type="NCBI Taxonomy" id="34615"/>
    <lineage>
        <taxon>Eukaryota</taxon>
        <taxon>Metazoa</taxon>
        <taxon>Ecdysozoa</taxon>
        <taxon>Arthropoda</taxon>
        <taxon>Chelicerata</taxon>
        <taxon>Arachnida</taxon>
        <taxon>Acari</taxon>
        <taxon>Parasitiformes</taxon>
        <taxon>Ixodida</taxon>
        <taxon>Ixodoidea</taxon>
        <taxon>Ixodidae</taxon>
        <taxon>Ixodinae</taxon>
        <taxon>Ixodes</taxon>
    </lineage>
</organism>
<comment type="caution">
    <text evidence="1">The sequence shown here is derived from an EMBL/GenBank/DDBJ whole genome shotgun (WGS) entry which is preliminary data.</text>
</comment>
<reference evidence="1 2" key="1">
    <citation type="journal article" date="2020" name="Cell">
        <title>Large-Scale Comparative Analyses of Tick Genomes Elucidate Their Genetic Diversity and Vector Capacities.</title>
        <authorList>
            <consortium name="Tick Genome and Microbiome Consortium (TIGMIC)"/>
            <person name="Jia N."/>
            <person name="Wang J."/>
            <person name="Shi W."/>
            <person name="Du L."/>
            <person name="Sun Y."/>
            <person name="Zhan W."/>
            <person name="Jiang J.F."/>
            <person name="Wang Q."/>
            <person name="Zhang B."/>
            <person name="Ji P."/>
            <person name="Bell-Sakyi L."/>
            <person name="Cui X.M."/>
            <person name="Yuan T.T."/>
            <person name="Jiang B.G."/>
            <person name="Yang W.F."/>
            <person name="Lam T.T."/>
            <person name="Chang Q.C."/>
            <person name="Ding S.J."/>
            <person name="Wang X.J."/>
            <person name="Zhu J.G."/>
            <person name="Ruan X.D."/>
            <person name="Zhao L."/>
            <person name="Wei J.T."/>
            <person name="Ye R.Z."/>
            <person name="Que T.C."/>
            <person name="Du C.H."/>
            <person name="Zhou Y.H."/>
            <person name="Cheng J.X."/>
            <person name="Dai P.F."/>
            <person name="Guo W.B."/>
            <person name="Han X.H."/>
            <person name="Huang E.J."/>
            <person name="Li L.F."/>
            <person name="Wei W."/>
            <person name="Gao Y.C."/>
            <person name="Liu J.Z."/>
            <person name="Shao H.Z."/>
            <person name="Wang X."/>
            <person name="Wang C.C."/>
            <person name="Yang T.C."/>
            <person name="Huo Q.B."/>
            <person name="Li W."/>
            <person name="Chen H.Y."/>
            <person name="Chen S.E."/>
            <person name="Zhou L.G."/>
            <person name="Ni X.B."/>
            <person name="Tian J.H."/>
            <person name="Sheng Y."/>
            <person name="Liu T."/>
            <person name="Pan Y.S."/>
            <person name="Xia L.Y."/>
            <person name="Li J."/>
            <person name="Zhao F."/>
            <person name="Cao W.C."/>
        </authorList>
    </citation>
    <scope>NUCLEOTIDE SEQUENCE [LARGE SCALE GENOMIC DNA]</scope>
    <source>
        <strain evidence="1">Iper-2018</strain>
    </source>
</reference>
<protein>
    <submittedName>
        <fullName evidence="1">Uncharacterized protein</fullName>
    </submittedName>
</protein>
<feature type="non-terminal residue" evidence="1">
    <location>
        <position position="184"/>
    </location>
</feature>
<accession>A0AC60QTR7</accession>
<keyword evidence="2" id="KW-1185">Reference proteome</keyword>